<feature type="chain" id="PRO_5029738986" evidence="2">
    <location>
        <begin position="34"/>
        <end position="216"/>
    </location>
</feature>
<dbReference type="Pfam" id="PF04398">
    <property type="entry name" value="DUF538"/>
    <property type="match status" value="1"/>
</dbReference>
<gene>
    <name evidence="3" type="ORF">SI7747_04004794</name>
</gene>
<reference evidence="3 4" key="1">
    <citation type="submission" date="2019-12" db="EMBL/GenBank/DDBJ databases">
        <authorList>
            <person name="Scholz U."/>
            <person name="Mascher M."/>
            <person name="Fiebig A."/>
        </authorList>
    </citation>
    <scope>NUCLEOTIDE SEQUENCE</scope>
</reference>
<accession>A0A7I8ILE9</accession>
<evidence type="ECO:0000256" key="1">
    <source>
        <dbReference type="SAM" id="MobiDB-lite"/>
    </source>
</evidence>
<evidence type="ECO:0000313" key="3">
    <source>
        <dbReference type="EMBL" id="CAA2618627.1"/>
    </source>
</evidence>
<dbReference type="EMBL" id="LR743591">
    <property type="protein sequence ID" value="CAA2618627.1"/>
    <property type="molecule type" value="Genomic_DNA"/>
</dbReference>
<dbReference type="EMBL" id="CACRZD030000004">
    <property type="protein sequence ID" value="CAA6658347.1"/>
    <property type="molecule type" value="Genomic_DNA"/>
</dbReference>
<keyword evidence="2" id="KW-0732">Signal</keyword>
<name>A0A7I8ILE9_SPIIN</name>
<dbReference type="Proteomes" id="UP001189122">
    <property type="component" value="Unassembled WGS sequence"/>
</dbReference>
<dbReference type="SUPFAM" id="SSF141562">
    <property type="entry name" value="At5g01610-like"/>
    <property type="match status" value="1"/>
</dbReference>
<dbReference type="AlphaFoldDB" id="A0A7I8ILE9"/>
<dbReference type="InterPro" id="IPR036758">
    <property type="entry name" value="At5g01610-like"/>
</dbReference>
<feature type="region of interest" description="Disordered" evidence="1">
    <location>
        <begin position="137"/>
        <end position="190"/>
    </location>
</feature>
<feature type="signal peptide" evidence="2">
    <location>
        <begin position="1"/>
        <end position="33"/>
    </location>
</feature>
<organism evidence="3">
    <name type="scientific">Spirodela intermedia</name>
    <name type="common">Intermediate duckweed</name>
    <dbReference type="NCBI Taxonomy" id="51605"/>
    <lineage>
        <taxon>Eukaryota</taxon>
        <taxon>Viridiplantae</taxon>
        <taxon>Streptophyta</taxon>
        <taxon>Embryophyta</taxon>
        <taxon>Tracheophyta</taxon>
        <taxon>Spermatophyta</taxon>
        <taxon>Magnoliopsida</taxon>
        <taxon>Liliopsida</taxon>
        <taxon>Araceae</taxon>
        <taxon>Lemnoideae</taxon>
        <taxon>Spirodela</taxon>
    </lineage>
</organism>
<protein>
    <submittedName>
        <fullName evidence="3">Uncharacterized protein</fullName>
    </submittedName>
</protein>
<keyword evidence="4" id="KW-1185">Reference proteome</keyword>
<evidence type="ECO:0000313" key="4">
    <source>
        <dbReference type="Proteomes" id="UP001189122"/>
    </source>
</evidence>
<proteinExistence type="predicted"/>
<evidence type="ECO:0000256" key="2">
    <source>
        <dbReference type="SAM" id="SignalP"/>
    </source>
</evidence>
<sequence>MAERRMGILQGPATVPGILFSAAVILLAAMAAAAGCTAAAAPATIHELLREHGLPAGCCRRWCALLRAVARQPRLLRPPGGGEPELRRAEGRGGLSQEELFLWLPVRGVVVSDPSSGVLLLDIGVAHKQLSLSLFEDPPDCHPAGEAEWPPDSTEEGTEGGEGLGRPEVEDDGFGEAALNKRISSSGAAADPHCLLSQELEQKKLQDADDIQNSNR</sequence>
<dbReference type="InterPro" id="IPR007493">
    <property type="entry name" value="DUF538"/>
</dbReference>